<reference evidence="11" key="1">
    <citation type="submission" date="2022-10" db="EMBL/GenBank/DDBJ databases">
        <authorList>
            <person name="Chen Y."/>
            <person name="Dougan E. K."/>
            <person name="Chan C."/>
            <person name="Rhodes N."/>
            <person name="Thang M."/>
        </authorList>
    </citation>
    <scope>NUCLEOTIDE SEQUENCE</scope>
</reference>
<dbReference type="InterPro" id="IPR023753">
    <property type="entry name" value="FAD/NAD-binding_dom"/>
</dbReference>
<organism evidence="11">
    <name type="scientific">Cladocopium goreaui</name>
    <dbReference type="NCBI Taxonomy" id="2562237"/>
    <lineage>
        <taxon>Eukaryota</taxon>
        <taxon>Sar</taxon>
        <taxon>Alveolata</taxon>
        <taxon>Dinophyceae</taxon>
        <taxon>Suessiales</taxon>
        <taxon>Symbiodiniaceae</taxon>
        <taxon>Cladocopium</taxon>
    </lineage>
</organism>
<evidence type="ECO:0000313" key="13">
    <source>
        <dbReference type="Proteomes" id="UP001152797"/>
    </source>
</evidence>
<evidence type="ECO:0000313" key="12">
    <source>
        <dbReference type="EMBL" id="CAL1174001.1"/>
    </source>
</evidence>
<sequence length="1705" mass="189978">MGRKRGRKRKSLVRKAAEFVKAKKKSQQASTWRGFRWALQHAAGRLKKPDWQRFWREAGFAIAPERLAAEVFWLRHFKAAQLAIGAGAGKHPASPRDINFGDNAGSLAALMMGGDQDVYLGRLRVINPLLTWNSGDFDIPAAVFGSEIHAMKKGEDGLVMELKKTEMWSSWENPHVRLCDVSGALTTFCYTFETDGTVDDDTLVEMLQSTRFERGWRLMELGMVAALHEKNALEADLLDWEGRDMKLLEKATEIQAEEEFMFPRQFQRRPSLCRKRSLAFLEAVIHAEIVPGMDIRDLQASSDPQKVTVSYGFHETISETGHANFHLAASALEVDPILQEAVEKYPQPKDVGVIGGGPTGVEIAADLADFLSGDAKELYPKLMKYVNVKLINTGVEVLPNYRVTEITKKEVKMRKKSGEEMPLGPEDPVPLCIVWAAGIKQNELTSQLEAALLELNDDGNMLFKAADLDNFGDLTLTELRDLFQGASDEFPQLEGYGQYLSAVVDEKSNPLASGITTLGSSCRSRDCGGRLLNSSVNSIMASLVVTLAAPLPRPDHTLARELILKGLKQCNEEAIYKIRAQSKRTVYVRLRQKESLTLFLSDMNKSGHTATSLSEEAHKEKVAGDDELKKRKMQQAAEASSVAAENSRAALHLLELRGQGGSPKRQRQFMDRIAGVLDRSQRLLTAGLRVREMADAEAPESAMATNLAAPKFSPQKRAKREQAALGVSVFEVVCYASDAQLIFDMEPGIPLYLVDVSQPGKPSPWYAFRDRFEQFLGEGHAADFGSSLSQLDEESQIHLSAESIAPWRTGLYVGGKDNLIPALWLLEQFLTWRVGCEDYSGGMPEVAIILRTSVDITPWVQTCSLRLKVEQKDFDLEHAKKLVAPTWSGHLRITVVGKGTDGGCHAELRGPTWQLRDMFANWSGHYERKDGTVLMAREMGAMYCRQSPQMTEQVMVSVLIELTKKVYVRSMEFKGSLRLMCTEESWSSFLKDQVVESVKTAPCSSVNSSMVLILKGLKQCNEDAMYKIRGQLKRMVCVRLCLKDCLMLFLNDVSQQQLQTLMSLSDAWAGMEFFRRRWIIAEDSNADDAHKWTIKHQRYCCLLEQKACMKKDRVQNQQDEATGPELQGPATVKEVMFWFNFVSSEVLVPGKTKIVVQEDPYDAQMPPEVVKIYDRMKTEPVEHEHHFNCFEAVVQLVLWMVPEEEGMALTGAALVPGMDMDMDMLTGAARMCRAHLQWDIHVILEGCDAFAQIKAVFAETCQYGAFGAERSAMATNVAAPKFAPQKRPKREKAELGVSVFEVVCYASDAQLIFDMEPGIPLYLVDVSQPGKPSPWYAFKDRFEQFLGEGHAADFGSSLSQLDEESQIHLSAESIAPWRTGLYVGGKDNLIPALWLLEQFLTWRVGCEDYSGGMPEVAISLRTSVDITPWVQTSLLRLKVEEKDFDVEHAKKLVAPTWSGHLKITVIGKGTDGGCHAELRGPTYQLRDMFANWSGHYERKDGTVLMAREMGAVYCRQSPQMTEQVMVSVLSQLTTKVYVRSMEFKGSLRFEANAERDEAKSNFLLTLVRCLILRSPAGGTQLSVKQVMQMVFGHFLVMQLLISPVANSILEYTTRYGLDMLESIGAAPSCYLTLMRLRSSKVSLGRIEPDKQSDGRSAGSQGGTPKCTGSAGVPKPVGSTGVPKPVGSTGVPKPDSSRNLRREETK</sequence>
<dbReference type="EC" id="1.6.5.9" evidence="2"/>
<dbReference type="GO" id="GO:0005739">
    <property type="term" value="C:mitochondrion"/>
    <property type="evidence" value="ECO:0007669"/>
    <property type="project" value="TreeGrafter"/>
</dbReference>
<dbReference type="EMBL" id="CAMXCT010006822">
    <property type="protein sequence ID" value="CAI4020626.1"/>
    <property type="molecule type" value="Genomic_DNA"/>
</dbReference>
<dbReference type="PANTHER" id="PTHR43706:SF47">
    <property type="entry name" value="EXTERNAL NADH-UBIQUINONE OXIDOREDUCTASE 1, MITOCHONDRIAL-RELATED"/>
    <property type="match status" value="1"/>
</dbReference>
<evidence type="ECO:0000256" key="6">
    <source>
        <dbReference type="ARBA" id="ARBA00023027"/>
    </source>
</evidence>
<evidence type="ECO:0000256" key="4">
    <source>
        <dbReference type="ARBA" id="ARBA00022827"/>
    </source>
</evidence>
<evidence type="ECO:0000256" key="2">
    <source>
        <dbReference type="ARBA" id="ARBA00012637"/>
    </source>
</evidence>
<evidence type="ECO:0000313" key="11">
    <source>
        <dbReference type="EMBL" id="CAI4020626.1"/>
    </source>
</evidence>
<dbReference type="Gene3D" id="3.50.50.100">
    <property type="match status" value="1"/>
</dbReference>
<comment type="caution">
    <text evidence="11">The sequence shown here is derived from an EMBL/GenBank/DDBJ whole genome shotgun (WGS) entry which is preliminary data.</text>
</comment>
<evidence type="ECO:0000256" key="9">
    <source>
        <dbReference type="SAM" id="MobiDB-lite"/>
    </source>
</evidence>
<feature type="compositionally biased region" description="Basic and acidic residues" evidence="9">
    <location>
        <begin position="1694"/>
        <end position="1705"/>
    </location>
</feature>
<dbReference type="EMBL" id="CAMXCT020006822">
    <property type="protein sequence ID" value="CAL1174001.1"/>
    <property type="molecule type" value="Genomic_DNA"/>
</dbReference>
<keyword evidence="6" id="KW-0520">NAD</keyword>
<dbReference type="EMBL" id="CAMXCT030006822">
    <property type="protein sequence ID" value="CAL4807938.1"/>
    <property type="molecule type" value="Genomic_DNA"/>
</dbReference>
<keyword evidence="3" id="KW-0285">Flavoprotein</keyword>
<evidence type="ECO:0000256" key="7">
    <source>
        <dbReference type="ARBA" id="ARBA00047599"/>
    </source>
</evidence>
<feature type="region of interest" description="Disordered" evidence="9">
    <location>
        <begin position="1644"/>
        <end position="1705"/>
    </location>
</feature>
<keyword evidence="5" id="KW-0560">Oxidoreductase</keyword>
<protein>
    <recommendedName>
        <fullName evidence="2">NADH:ubiquinone reductase (non-electrogenic)</fullName>
        <ecNumber evidence="2">1.6.5.9</ecNumber>
    </recommendedName>
</protein>
<feature type="compositionally biased region" description="Basic and acidic residues" evidence="9">
    <location>
        <begin position="615"/>
        <end position="629"/>
    </location>
</feature>
<gene>
    <name evidence="11" type="ORF">C1SCF055_LOCUS45028</name>
</gene>
<comment type="similarity">
    <text evidence="1">Belongs to the NADH dehydrogenase family.</text>
</comment>
<evidence type="ECO:0000259" key="10">
    <source>
        <dbReference type="Pfam" id="PF07992"/>
    </source>
</evidence>
<evidence type="ECO:0000256" key="5">
    <source>
        <dbReference type="ARBA" id="ARBA00023002"/>
    </source>
</evidence>
<dbReference type="OrthoDB" id="3244603at2759"/>
<evidence type="ECO:0000256" key="3">
    <source>
        <dbReference type="ARBA" id="ARBA00022630"/>
    </source>
</evidence>
<comment type="catalytic activity">
    <reaction evidence="8">
        <text>a ubiquinone + NADH + H(+) = a ubiquinol + NAD(+)</text>
        <dbReference type="Rhea" id="RHEA:23152"/>
        <dbReference type="Rhea" id="RHEA-COMP:9565"/>
        <dbReference type="Rhea" id="RHEA-COMP:9566"/>
        <dbReference type="ChEBI" id="CHEBI:15378"/>
        <dbReference type="ChEBI" id="CHEBI:16389"/>
        <dbReference type="ChEBI" id="CHEBI:17976"/>
        <dbReference type="ChEBI" id="CHEBI:57540"/>
        <dbReference type="ChEBI" id="CHEBI:57945"/>
    </reaction>
</comment>
<accession>A0A9P1GST2</accession>
<dbReference type="Pfam" id="PF07992">
    <property type="entry name" value="Pyr_redox_2"/>
    <property type="match status" value="1"/>
</dbReference>
<keyword evidence="4" id="KW-0274">FAD</keyword>
<feature type="region of interest" description="Disordered" evidence="9">
    <location>
        <begin position="607"/>
        <end position="642"/>
    </location>
</feature>
<feature type="non-terminal residue" evidence="11">
    <location>
        <position position="1"/>
    </location>
</feature>
<evidence type="ECO:0000256" key="1">
    <source>
        <dbReference type="ARBA" id="ARBA00005272"/>
    </source>
</evidence>
<dbReference type="InterPro" id="IPR045024">
    <property type="entry name" value="NDH-2"/>
</dbReference>
<comment type="catalytic activity">
    <reaction evidence="7">
        <text>a quinone + NADH + H(+) = a quinol + NAD(+)</text>
        <dbReference type="Rhea" id="RHEA:46160"/>
        <dbReference type="ChEBI" id="CHEBI:15378"/>
        <dbReference type="ChEBI" id="CHEBI:24646"/>
        <dbReference type="ChEBI" id="CHEBI:57540"/>
        <dbReference type="ChEBI" id="CHEBI:57945"/>
        <dbReference type="ChEBI" id="CHEBI:132124"/>
        <dbReference type="EC" id="1.6.5.9"/>
    </reaction>
</comment>
<dbReference type="PANTHER" id="PTHR43706">
    <property type="entry name" value="NADH DEHYDROGENASE"/>
    <property type="match status" value="1"/>
</dbReference>
<reference evidence="12" key="2">
    <citation type="submission" date="2024-04" db="EMBL/GenBank/DDBJ databases">
        <authorList>
            <person name="Chen Y."/>
            <person name="Shah S."/>
            <person name="Dougan E. K."/>
            <person name="Thang M."/>
            <person name="Chan C."/>
        </authorList>
    </citation>
    <scope>NUCLEOTIDE SEQUENCE [LARGE SCALE GENOMIC DNA]</scope>
</reference>
<name>A0A9P1GST2_9DINO</name>
<dbReference type="Proteomes" id="UP001152797">
    <property type="component" value="Unassembled WGS sequence"/>
</dbReference>
<dbReference type="SUPFAM" id="SSF51905">
    <property type="entry name" value="FAD/NAD(P)-binding domain"/>
    <property type="match status" value="1"/>
</dbReference>
<evidence type="ECO:0000256" key="8">
    <source>
        <dbReference type="ARBA" id="ARBA00049010"/>
    </source>
</evidence>
<dbReference type="GO" id="GO:0050136">
    <property type="term" value="F:NADH dehydrogenase (quinone) (non-electrogenic) activity"/>
    <property type="evidence" value="ECO:0007669"/>
    <property type="project" value="UniProtKB-EC"/>
</dbReference>
<dbReference type="InterPro" id="IPR036188">
    <property type="entry name" value="FAD/NAD-bd_sf"/>
</dbReference>
<proteinExistence type="inferred from homology"/>
<keyword evidence="13" id="KW-1185">Reference proteome</keyword>
<feature type="domain" description="FAD/NAD(P)-binding" evidence="10">
    <location>
        <begin position="340"/>
        <end position="461"/>
    </location>
</feature>